<evidence type="ECO:0000256" key="10">
    <source>
        <dbReference type="ARBA" id="ARBA00033388"/>
    </source>
</evidence>
<comment type="subcellular location">
    <subcellularLocation>
        <location evidence="2">Nucleus</location>
    </subcellularLocation>
</comment>
<dbReference type="InterPro" id="IPR040450">
    <property type="entry name" value="TFIIF_beta_HTH"/>
</dbReference>
<evidence type="ECO:0000256" key="5">
    <source>
        <dbReference type="ARBA" id="ARBA00022723"/>
    </source>
</evidence>
<evidence type="ECO:0000313" key="14">
    <source>
        <dbReference type="Proteomes" id="UP000694395"/>
    </source>
</evidence>
<keyword evidence="5" id="KW-0479">Metal-binding</keyword>
<dbReference type="SUPFAM" id="SSF50916">
    <property type="entry name" value="Rap30/74 interaction domains"/>
    <property type="match status" value="1"/>
</dbReference>
<dbReference type="Proteomes" id="UP000694395">
    <property type="component" value="Chromosome 22"/>
</dbReference>
<proteinExistence type="inferred from homology"/>
<keyword evidence="9" id="KW-0539">Nucleus</keyword>
<keyword evidence="8" id="KW-0804">Transcription</keyword>
<organism evidence="13 14">
    <name type="scientific">Oncorhynchus mykiss</name>
    <name type="common">Rainbow trout</name>
    <name type="synonym">Salmo gairdneri</name>
    <dbReference type="NCBI Taxonomy" id="8022"/>
    <lineage>
        <taxon>Eukaryota</taxon>
        <taxon>Metazoa</taxon>
        <taxon>Chordata</taxon>
        <taxon>Craniata</taxon>
        <taxon>Vertebrata</taxon>
        <taxon>Euteleostomi</taxon>
        <taxon>Actinopterygii</taxon>
        <taxon>Neopterygii</taxon>
        <taxon>Teleostei</taxon>
        <taxon>Protacanthopterygii</taxon>
        <taxon>Salmoniformes</taxon>
        <taxon>Salmonidae</taxon>
        <taxon>Salmoninae</taxon>
        <taxon>Oncorhynchus</taxon>
    </lineage>
</organism>
<evidence type="ECO:0000259" key="12">
    <source>
        <dbReference type="Pfam" id="PF13359"/>
    </source>
</evidence>
<keyword evidence="7" id="KW-0238">DNA-binding</keyword>
<evidence type="ECO:0000256" key="6">
    <source>
        <dbReference type="ARBA" id="ARBA00023015"/>
    </source>
</evidence>
<evidence type="ECO:0000256" key="4">
    <source>
        <dbReference type="ARBA" id="ARBA00020815"/>
    </source>
</evidence>
<reference evidence="13" key="2">
    <citation type="submission" date="2025-08" db="UniProtKB">
        <authorList>
            <consortium name="Ensembl"/>
        </authorList>
    </citation>
    <scope>IDENTIFICATION</scope>
</reference>
<dbReference type="Gene3D" id="1.10.10.10">
    <property type="entry name" value="Winged helix-like DNA-binding domain superfamily/Winged helix DNA-binding domain"/>
    <property type="match status" value="1"/>
</dbReference>
<dbReference type="InterPro" id="IPR011039">
    <property type="entry name" value="TFIIF_interaction"/>
</dbReference>
<evidence type="ECO:0000256" key="2">
    <source>
        <dbReference type="ARBA" id="ARBA00004123"/>
    </source>
</evidence>
<evidence type="ECO:0000256" key="3">
    <source>
        <dbReference type="ARBA" id="ARBA00009543"/>
    </source>
</evidence>
<dbReference type="PANTHER" id="PTHR10445:SF0">
    <property type="entry name" value="GENERAL TRANSCRIPTION FACTOR IIF SUBUNIT 2"/>
    <property type="match status" value="1"/>
</dbReference>
<feature type="domain" description="DDE Tnp4" evidence="12">
    <location>
        <begin position="93"/>
        <end position="150"/>
    </location>
</feature>
<dbReference type="Pfam" id="PF13359">
    <property type="entry name" value="DDE_Tnp_4"/>
    <property type="match status" value="1"/>
</dbReference>
<evidence type="ECO:0000256" key="8">
    <source>
        <dbReference type="ARBA" id="ARBA00023163"/>
    </source>
</evidence>
<dbReference type="PANTHER" id="PTHR10445">
    <property type="entry name" value="GENERAL TRANSCRIPTION FACTOR IIF SUBUNIT 2"/>
    <property type="match status" value="1"/>
</dbReference>
<evidence type="ECO:0000313" key="13">
    <source>
        <dbReference type="Ensembl" id="ENSOMYP00000071176.2"/>
    </source>
</evidence>
<evidence type="ECO:0000259" key="11">
    <source>
        <dbReference type="Pfam" id="PF02270"/>
    </source>
</evidence>
<keyword evidence="6" id="KW-0805">Transcription regulation</keyword>
<dbReference type="GO" id="GO:0005674">
    <property type="term" value="C:transcription factor TFIIF complex"/>
    <property type="evidence" value="ECO:0007669"/>
    <property type="project" value="InterPro"/>
</dbReference>
<dbReference type="GO" id="GO:0046872">
    <property type="term" value="F:metal ion binding"/>
    <property type="evidence" value="ECO:0007669"/>
    <property type="project" value="UniProtKB-KW"/>
</dbReference>
<dbReference type="GO" id="GO:0003677">
    <property type="term" value="F:DNA binding"/>
    <property type="evidence" value="ECO:0007669"/>
    <property type="project" value="UniProtKB-KW"/>
</dbReference>
<feature type="domain" description="TFIIF beta subunit HTH" evidence="11">
    <location>
        <begin position="163"/>
        <end position="225"/>
    </location>
</feature>
<dbReference type="InterPro" id="IPR036390">
    <property type="entry name" value="WH_DNA-bd_sf"/>
</dbReference>
<dbReference type="InterPro" id="IPR036388">
    <property type="entry name" value="WH-like_DNA-bd_sf"/>
</dbReference>
<reference evidence="13" key="3">
    <citation type="submission" date="2025-09" db="UniProtKB">
        <authorList>
            <consortium name="Ensembl"/>
        </authorList>
    </citation>
    <scope>IDENTIFICATION</scope>
</reference>
<comment type="similarity">
    <text evidence="3">Belongs to the TFIIF beta subunit family.</text>
</comment>
<dbReference type="FunFam" id="1.10.10.10:FF:000035">
    <property type="entry name" value="General transcription factor IIF subunit 2"/>
    <property type="match status" value="1"/>
</dbReference>
<evidence type="ECO:0000256" key="1">
    <source>
        <dbReference type="ARBA" id="ARBA00001968"/>
    </source>
</evidence>
<protein>
    <recommendedName>
        <fullName evidence="4">General transcription factor IIF subunit 2</fullName>
    </recommendedName>
    <alternativeName>
        <fullName evidence="10">Transcription initiation factor IIF subunit beta</fullName>
    </alternativeName>
</protein>
<keyword evidence="14" id="KW-1185">Reference proteome</keyword>
<dbReference type="GO" id="GO:0006368">
    <property type="term" value="P:transcription elongation by RNA polymerase II"/>
    <property type="evidence" value="ECO:0007669"/>
    <property type="project" value="UniProtKB-ARBA"/>
</dbReference>
<accession>A0A8C7SP98</accession>
<dbReference type="GeneTree" id="ENSGT00390000016051"/>
<dbReference type="InterPro" id="IPR003196">
    <property type="entry name" value="TFIIF_beta"/>
</dbReference>
<dbReference type="InterPro" id="IPR027806">
    <property type="entry name" value="HARBI1_dom"/>
</dbReference>
<dbReference type="GO" id="GO:0006367">
    <property type="term" value="P:transcription initiation at RNA polymerase II promoter"/>
    <property type="evidence" value="ECO:0007669"/>
    <property type="project" value="InterPro"/>
</dbReference>
<dbReference type="Ensembl" id="ENSOMYT00000077499.2">
    <property type="protein sequence ID" value="ENSOMYP00000071176.2"/>
    <property type="gene ID" value="ENSOMYG00000032900.2"/>
</dbReference>
<evidence type="ECO:0000256" key="7">
    <source>
        <dbReference type="ARBA" id="ARBA00023125"/>
    </source>
</evidence>
<dbReference type="AlphaFoldDB" id="A0A8C7SP98"/>
<evidence type="ECO:0000256" key="9">
    <source>
        <dbReference type="ARBA" id="ARBA00023242"/>
    </source>
</evidence>
<dbReference type="SUPFAM" id="SSF46785">
    <property type="entry name" value="Winged helix' DNA-binding domain"/>
    <property type="match status" value="1"/>
</dbReference>
<dbReference type="Pfam" id="PF02270">
    <property type="entry name" value="TFIIF_beta"/>
    <property type="match status" value="1"/>
</dbReference>
<comment type="cofactor">
    <cofactor evidence="1">
        <name>a divalent metal cation</name>
        <dbReference type="ChEBI" id="CHEBI:60240"/>
    </cofactor>
</comment>
<reference evidence="13" key="1">
    <citation type="submission" date="2020-07" db="EMBL/GenBank/DDBJ databases">
        <title>A long reads based de novo assembly of the rainbow trout Arlee double haploid line genome.</title>
        <authorList>
            <person name="Gao G."/>
            <person name="Palti Y."/>
        </authorList>
    </citation>
    <scope>NUCLEOTIDE SEQUENCE [LARGE SCALE GENOMIC DNA]</scope>
</reference>
<sequence>MSEKTEVDLTGAKQNHGVWLVKVSQQCANASGKGELIHGSVVYHQVSFTLNEDLTSLSAFGEKAASVRAPRDHPMTMHSVGGKTMAVFTESSAGNSQLSCSNTGKTTWRYANMKVHVERIIQRLKRFRILSQTVPIDLSSKMAKILRICVEYEKRKKAEGRMVRAYRQQVMDMLFSAFEEHQYYNIKDLVEVAKQPTYLKEILREMGVYNAKGTHKSTWELKPEYHHYQGKTVIAVFERKAICPFKITSN</sequence>
<name>A0A8C7SP98_ONCMY</name>